<dbReference type="Gramene" id="TuG1812G0400002026.01.T01">
    <property type="protein sequence ID" value="TuG1812G0400002026.01.T01"/>
    <property type="gene ID" value="TuG1812G0400002026.01"/>
</dbReference>
<name>A0A8R7Q510_TRIUA</name>
<keyword evidence="2" id="KW-1185">Reference proteome</keyword>
<organism evidence="1 2">
    <name type="scientific">Triticum urartu</name>
    <name type="common">Red wild einkorn</name>
    <name type="synonym">Crithodium urartu</name>
    <dbReference type="NCBI Taxonomy" id="4572"/>
    <lineage>
        <taxon>Eukaryota</taxon>
        <taxon>Viridiplantae</taxon>
        <taxon>Streptophyta</taxon>
        <taxon>Embryophyta</taxon>
        <taxon>Tracheophyta</taxon>
        <taxon>Spermatophyta</taxon>
        <taxon>Magnoliopsida</taxon>
        <taxon>Liliopsida</taxon>
        <taxon>Poales</taxon>
        <taxon>Poaceae</taxon>
        <taxon>BOP clade</taxon>
        <taxon>Pooideae</taxon>
        <taxon>Triticodae</taxon>
        <taxon>Triticeae</taxon>
        <taxon>Triticinae</taxon>
        <taxon>Triticum</taxon>
    </lineage>
</organism>
<dbReference type="Proteomes" id="UP000015106">
    <property type="component" value="Chromosome 4"/>
</dbReference>
<reference evidence="2" key="1">
    <citation type="journal article" date="2013" name="Nature">
        <title>Draft genome of the wheat A-genome progenitor Triticum urartu.</title>
        <authorList>
            <person name="Ling H.Q."/>
            <person name="Zhao S."/>
            <person name="Liu D."/>
            <person name="Wang J."/>
            <person name="Sun H."/>
            <person name="Zhang C."/>
            <person name="Fan H."/>
            <person name="Li D."/>
            <person name="Dong L."/>
            <person name="Tao Y."/>
            <person name="Gao C."/>
            <person name="Wu H."/>
            <person name="Li Y."/>
            <person name="Cui Y."/>
            <person name="Guo X."/>
            <person name="Zheng S."/>
            <person name="Wang B."/>
            <person name="Yu K."/>
            <person name="Liang Q."/>
            <person name="Yang W."/>
            <person name="Lou X."/>
            <person name="Chen J."/>
            <person name="Feng M."/>
            <person name="Jian J."/>
            <person name="Zhang X."/>
            <person name="Luo G."/>
            <person name="Jiang Y."/>
            <person name="Liu J."/>
            <person name="Wang Z."/>
            <person name="Sha Y."/>
            <person name="Zhang B."/>
            <person name="Wu H."/>
            <person name="Tang D."/>
            <person name="Shen Q."/>
            <person name="Xue P."/>
            <person name="Zou S."/>
            <person name="Wang X."/>
            <person name="Liu X."/>
            <person name="Wang F."/>
            <person name="Yang Y."/>
            <person name="An X."/>
            <person name="Dong Z."/>
            <person name="Zhang K."/>
            <person name="Zhang X."/>
            <person name="Luo M.C."/>
            <person name="Dvorak J."/>
            <person name="Tong Y."/>
            <person name="Wang J."/>
            <person name="Yang H."/>
            <person name="Li Z."/>
            <person name="Wang D."/>
            <person name="Zhang A."/>
            <person name="Wang J."/>
        </authorList>
    </citation>
    <scope>NUCLEOTIDE SEQUENCE</scope>
    <source>
        <strain evidence="2">cv. G1812</strain>
    </source>
</reference>
<evidence type="ECO:0000313" key="2">
    <source>
        <dbReference type="Proteomes" id="UP000015106"/>
    </source>
</evidence>
<proteinExistence type="predicted"/>
<dbReference type="EnsemblPlants" id="TuG1812G0400002026.01.T01">
    <property type="protein sequence ID" value="TuG1812G0400002026.01.T01"/>
    <property type="gene ID" value="TuG1812G0400002026.01"/>
</dbReference>
<reference evidence="1" key="3">
    <citation type="submission" date="2022-06" db="UniProtKB">
        <authorList>
            <consortium name="EnsemblPlants"/>
        </authorList>
    </citation>
    <scope>IDENTIFICATION</scope>
</reference>
<protein>
    <submittedName>
        <fullName evidence="1">Uncharacterized protein</fullName>
    </submittedName>
</protein>
<evidence type="ECO:0000313" key="1">
    <source>
        <dbReference type="EnsemblPlants" id="TuG1812G0400002026.01.T01"/>
    </source>
</evidence>
<accession>A0A8R7Q510</accession>
<reference evidence="1" key="2">
    <citation type="submission" date="2018-03" db="EMBL/GenBank/DDBJ databases">
        <title>The Triticum urartu genome reveals the dynamic nature of wheat genome evolution.</title>
        <authorList>
            <person name="Ling H."/>
            <person name="Ma B."/>
            <person name="Shi X."/>
            <person name="Liu H."/>
            <person name="Dong L."/>
            <person name="Sun H."/>
            <person name="Cao Y."/>
            <person name="Gao Q."/>
            <person name="Zheng S."/>
            <person name="Li Y."/>
            <person name="Yu Y."/>
            <person name="Du H."/>
            <person name="Qi M."/>
            <person name="Li Y."/>
            <person name="Yu H."/>
            <person name="Cui Y."/>
            <person name="Wang N."/>
            <person name="Chen C."/>
            <person name="Wu H."/>
            <person name="Zhao Y."/>
            <person name="Zhang J."/>
            <person name="Li Y."/>
            <person name="Zhou W."/>
            <person name="Zhang B."/>
            <person name="Hu W."/>
            <person name="Eijk M."/>
            <person name="Tang J."/>
            <person name="Witsenboer H."/>
            <person name="Zhao S."/>
            <person name="Li Z."/>
            <person name="Zhang A."/>
            <person name="Wang D."/>
            <person name="Liang C."/>
        </authorList>
    </citation>
    <scope>NUCLEOTIDE SEQUENCE [LARGE SCALE GENOMIC DNA]</scope>
    <source>
        <strain evidence="1">cv. G1812</strain>
    </source>
</reference>
<sequence length="34" mass="3530">MEHANWCGLCNCIASGGTIKSALIEGCVFLLSTS</sequence>
<dbReference type="AlphaFoldDB" id="A0A8R7Q510"/>